<proteinExistence type="predicted"/>
<dbReference type="InterPro" id="IPR055935">
    <property type="entry name" value="DUF7513"/>
</dbReference>
<evidence type="ECO:0000313" key="2">
    <source>
        <dbReference type="EMBL" id="SFC41496.1"/>
    </source>
</evidence>
<feature type="domain" description="DUF7513" evidence="1">
    <location>
        <begin position="1"/>
        <end position="82"/>
    </location>
</feature>
<dbReference type="Proteomes" id="UP000199161">
    <property type="component" value="Unassembled WGS sequence"/>
</dbReference>
<organism evidence="2 3">
    <name type="scientific">Natronobacterium haloterrestre</name>
    <name type="common">Halobiforma haloterrestris</name>
    <dbReference type="NCBI Taxonomy" id="148448"/>
    <lineage>
        <taxon>Archaea</taxon>
        <taxon>Methanobacteriati</taxon>
        <taxon>Methanobacteriota</taxon>
        <taxon>Stenosarchaea group</taxon>
        <taxon>Halobacteria</taxon>
        <taxon>Halobacteriales</taxon>
        <taxon>Natrialbaceae</taxon>
        <taxon>Natronobacterium</taxon>
    </lineage>
</organism>
<dbReference type="RefSeq" id="WP_089788901.1">
    <property type="nucleotide sequence ID" value="NZ_FOKW01000008.1"/>
</dbReference>
<reference evidence="3" key="1">
    <citation type="submission" date="2016-10" db="EMBL/GenBank/DDBJ databases">
        <authorList>
            <person name="Varghese N."/>
            <person name="Submissions S."/>
        </authorList>
    </citation>
    <scope>NUCLEOTIDE SEQUENCE [LARGE SCALE GENOMIC DNA]</scope>
    <source>
        <strain evidence="3">DSM 13078</strain>
    </source>
</reference>
<dbReference type="Gene3D" id="2.40.50.140">
    <property type="entry name" value="Nucleic acid-binding proteins"/>
    <property type="match status" value="1"/>
</dbReference>
<keyword evidence="3" id="KW-1185">Reference proteome</keyword>
<dbReference type="EMBL" id="FOKW01000008">
    <property type="protein sequence ID" value="SFC41496.1"/>
    <property type="molecule type" value="Genomic_DNA"/>
</dbReference>
<gene>
    <name evidence="2" type="ORF">SAMN05444422_10850</name>
</gene>
<sequence length="91" mass="10036">MSVFDKYFKGWHFRDSSPSLSTGDELSVFIAESNSNREGHAYIGDTHLIVEGAGPETVEKRVKVRVTEFDETSATGRGEFVEIVGESSYTG</sequence>
<evidence type="ECO:0000259" key="1">
    <source>
        <dbReference type="Pfam" id="PF24353"/>
    </source>
</evidence>
<accession>A0A1I1IZ23</accession>
<dbReference type="Pfam" id="PF24353">
    <property type="entry name" value="DUF7513"/>
    <property type="match status" value="1"/>
</dbReference>
<evidence type="ECO:0000313" key="3">
    <source>
        <dbReference type="Proteomes" id="UP000199161"/>
    </source>
</evidence>
<dbReference type="OrthoDB" id="198699at2157"/>
<dbReference type="AlphaFoldDB" id="A0A1I1IZ23"/>
<protein>
    <submittedName>
        <fullName evidence="2">TRAM domain-containing protein</fullName>
    </submittedName>
</protein>
<name>A0A1I1IZ23_NATHA</name>
<dbReference type="InterPro" id="IPR012340">
    <property type="entry name" value="NA-bd_OB-fold"/>
</dbReference>